<dbReference type="NCBIfam" id="TIGR00413">
    <property type="entry name" value="rlpA"/>
    <property type="match status" value="1"/>
</dbReference>
<reference evidence="7 8" key="1">
    <citation type="submission" date="2024-03" db="EMBL/GenBank/DDBJ databases">
        <title>Aquirufa genome sequencing.</title>
        <authorList>
            <person name="Pitt A."/>
            <person name="Hahn M.W."/>
        </authorList>
    </citation>
    <scope>NUCLEOTIDE SEQUENCE [LARGE SCALE GENOMIC DNA]</scope>
    <source>
        <strain evidence="7 8">KTFRIE-69F</strain>
    </source>
</reference>
<evidence type="ECO:0000256" key="5">
    <source>
        <dbReference type="SAM" id="SignalP"/>
    </source>
</evidence>
<evidence type="ECO:0000256" key="1">
    <source>
        <dbReference type="ARBA" id="ARBA00023239"/>
    </source>
</evidence>
<evidence type="ECO:0000256" key="4">
    <source>
        <dbReference type="RuleBase" id="RU003495"/>
    </source>
</evidence>
<dbReference type="Pfam" id="PF03330">
    <property type="entry name" value="DPBB_1"/>
    <property type="match status" value="1"/>
</dbReference>
<evidence type="ECO:0000313" key="8">
    <source>
        <dbReference type="Proteomes" id="UP001598112"/>
    </source>
</evidence>
<evidence type="ECO:0000313" key="7">
    <source>
        <dbReference type="EMBL" id="MFD3293017.1"/>
    </source>
</evidence>
<feature type="signal peptide" evidence="5">
    <location>
        <begin position="1"/>
        <end position="15"/>
    </location>
</feature>
<dbReference type="PANTHER" id="PTHR34183">
    <property type="entry name" value="ENDOLYTIC PEPTIDOGLYCAN TRANSGLYCOSYLASE RLPA"/>
    <property type="match status" value="1"/>
</dbReference>
<dbReference type="Gene3D" id="2.40.40.10">
    <property type="entry name" value="RlpA-like domain"/>
    <property type="match status" value="1"/>
</dbReference>
<dbReference type="InterPro" id="IPR009009">
    <property type="entry name" value="RlpA-like_DPBB"/>
</dbReference>
<dbReference type="PANTHER" id="PTHR34183:SF8">
    <property type="entry name" value="ENDOLYTIC PEPTIDOGLYCAN TRANSGLYCOSYLASE RLPA-RELATED"/>
    <property type="match status" value="1"/>
</dbReference>
<protein>
    <recommendedName>
        <fullName evidence="3">Probable endolytic peptidoglycan transglycosylase RlpA</fullName>
        <ecNumber evidence="3">4.2.2.-</ecNumber>
    </recommendedName>
</protein>
<keyword evidence="2 3" id="KW-0961">Cell wall biogenesis/degradation</keyword>
<dbReference type="RefSeq" id="WP_377978314.1">
    <property type="nucleotide sequence ID" value="NZ_JBBKXY010000001.1"/>
</dbReference>
<dbReference type="Proteomes" id="UP001598112">
    <property type="component" value="Unassembled WGS sequence"/>
</dbReference>
<gene>
    <name evidence="3" type="primary">rlpA</name>
    <name evidence="7" type="ORF">SKC35_04905</name>
</gene>
<keyword evidence="1 3" id="KW-0456">Lyase</keyword>
<comment type="caution">
    <text evidence="7">The sequence shown here is derived from an EMBL/GenBank/DDBJ whole genome shotgun (WGS) entry which is preliminary data.</text>
</comment>
<organism evidence="7 8">
    <name type="scientific">Aquirufa originis</name>
    <dbReference type="NCBI Taxonomy" id="3096514"/>
    <lineage>
        <taxon>Bacteria</taxon>
        <taxon>Pseudomonadati</taxon>
        <taxon>Bacteroidota</taxon>
        <taxon>Cytophagia</taxon>
        <taxon>Cytophagales</taxon>
        <taxon>Flectobacillaceae</taxon>
        <taxon>Aquirufa</taxon>
    </lineage>
</organism>
<name>A0ABW6D8E0_9BACT</name>
<evidence type="ECO:0000259" key="6">
    <source>
        <dbReference type="Pfam" id="PF03330"/>
    </source>
</evidence>
<keyword evidence="8" id="KW-1185">Reference proteome</keyword>
<comment type="similarity">
    <text evidence="3 4">Belongs to the RlpA family.</text>
</comment>
<proteinExistence type="inferred from homology"/>
<evidence type="ECO:0000256" key="2">
    <source>
        <dbReference type="ARBA" id="ARBA00023316"/>
    </source>
</evidence>
<feature type="domain" description="RlpA-like protein double-psi beta-barrel" evidence="6">
    <location>
        <begin position="18"/>
        <end position="105"/>
    </location>
</feature>
<dbReference type="EC" id="4.2.2.-" evidence="3"/>
<dbReference type="InterPro" id="IPR034718">
    <property type="entry name" value="RlpA"/>
</dbReference>
<sequence length="145" mass="16556">MRILFFLFFSFSVCAQVQKGQASFYSNRLKGHRTSSGEKYNPAKFTAAHRKLPFNTWVEVYMPKTKKTTFVRIIDRGPHSRKRIIDVSRAAAKDLGLIPYGFSTVHIKTVTEKSRIDSLNAMESAEIYEFEPKSATSDSLSRNPQ</sequence>
<dbReference type="CDD" id="cd22268">
    <property type="entry name" value="DPBB_RlpA-like"/>
    <property type="match status" value="1"/>
</dbReference>
<comment type="function">
    <text evidence="3">Lytic transglycosylase with a strong preference for naked glycan strands that lack stem peptides.</text>
</comment>
<dbReference type="SUPFAM" id="SSF50685">
    <property type="entry name" value="Barwin-like endoglucanases"/>
    <property type="match status" value="1"/>
</dbReference>
<feature type="chain" id="PRO_5046166213" description="Probable endolytic peptidoglycan transglycosylase RlpA" evidence="5">
    <location>
        <begin position="16"/>
        <end position="145"/>
    </location>
</feature>
<evidence type="ECO:0000256" key="3">
    <source>
        <dbReference type="HAMAP-Rule" id="MF_02071"/>
    </source>
</evidence>
<accession>A0ABW6D8E0</accession>
<dbReference type="InterPro" id="IPR012997">
    <property type="entry name" value="RplA"/>
</dbReference>
<dbReference type="HAMAP" id="MF_02071">
    <property type="entry name" value="RlpA"/>
    <property type="match status" value="1"/>
</dbReference>
<dbReference type="EMBL" id="JBBKXY010000001">
    <property type="protein sequence ID" value="MFD3293017.1"/>
    <property type="molecule type" value="Genomic_DNA"/>
</dbReference>
<keyword evidence="5" id="KW-0732">Signal</keyword>
<dbReference type="InterPro" id="IPR036908">
    <property type="entry name" value="RlpA-like_sf"/>
</dbReference>